<dbReference type="PROSITE" id="PS51217">
    <property type="entry name" value="UVRD_HELICASE_CTER"/>
    <property type="match status" value="1"/>
</dbReference>
<comment type="caution">
    <text evidence="15">The sequence shown here is derived from an EMBL/GenBank/DDBJ whole genome shotgun (WGS) entry which is preliminary data.</text>
</comment>
<dbReference type="Proteomes" id="UP000556026">
    <property type="component" value="Unassembled WGS sequence"/>
</dbReference>
<keyword evidence="5 12" id="KW-0067">ATP-binding</keyword>
<keyword evidence="7" id="KW-0413">Isomerase</keyword>
<evidence type="ECO:0000256" key="2">
    <source>
        <dbReference type="ARBA" id="ARBA00022741"/>
    </source>
</evidence>
<accession>A0A6V8MGA4</accession>
<dbReference type="SUPFAM" id="SSF52540">
    <property type="entry name" value="P-loop containing nucleoside triphosphate hydrolases"/>
    <property type="match status" value="1"/>
</dbReference>
<gene>
    <name evidence="15" type="primary">pcrA</name>
    <name evidence="15" type="ORF">GMST_13400</name>
</gene>
<keyword evidence="4 12" id="KW-0347">Helicase</keyword>
<dbReference type="PANTHER" id="PTHR11070">
    <property type="entry name" value="UVRD / RECB / PCRA DNA HELICASE FAMILY MEMBER"/>
    <property type="match status" value="1"/>
</dbReference>
<evidence type="ECO:0000256" key="11">
    <source>
        <dbReference type="ARBA" id="ARBA00048988"/>
    </source>
</evidence>
<evidence type="ECO:0000256" key="12">
    <source>
        <dbReference type="PROSITE-ProRule" id="PRU00560"/>
    </source>
</evidence>
<dbReference type="Pfam" id="PF21196">
    <property type="entry name" value="PcrA_UvrD_tudor"/>
    <property type="match status" value="1"/>
</dbReference>
<dbReference type="Pfam" id="PF13361">
    <property type="entry name" value="UvrD_C"/>
    <property type="match status" value="1"/>
</dbReference>
<dbReference type="EC" id="5.6.2.4" evidence="9"/>
<dbReference type="GO" id="GO:0016787">
    <property type="term" value="F:hydrolase activity"/>
    <property type="evidence" value="ECO:0007669"/>
    <property type="project" value="UniProtKB-UniRule"/>
</dbReference>
<dbReference type="PANTHER" id="PTHR11070:SF2">
    <property type="entry name" value="ATP-DEPENDENT DNA HELICASE SRS2"/>
    <property type="match status" value="1"/>
</dbReference>
<evidence type="ECO:0000256" key="5">
    <source>
        <dbReference type="ARBA" id="ARBA00022840"/>
    </source>
</evidence>
<dbReference type="InterPro" id="IPR000212">
    <property type="entry name" value="DNA_helicase_UvrD/REP"/>
</dbReference>
<dbReference type="CDD" id="cd17932">
    <property type="entry name" value="DEXQc_UvrD"/>
    <property type="match status" value="1"/>
</dbReference>
<dbReference type="PROSITE" id="PS51198">
    <property type="entry name" value="UVRD_HELICASE_ATP_BIND"/>
    <property type="match status" value="1"/>
</dbReference>
<comment type="catalytic activity">
    <reaction evidence="11">
        <text>ATP + H2O = ADP + phosphate + H(+)</text>
        <dbReference type="Rhea" id="RHEA:13065"/>
        <dbReference type="ChEBI" id="CHEBI:15377"/>
        <dbReference type="ChEBI" id="CHEBI:15378"/>
        <dbReference type="ChEBI" id="CHEBI:30616"/>
        <dbReference type="ChEBI" id="CHEBI:43474"/>
        <dbReference type="ChEBI" id="CHEBI:456216"/>
        <dbReference type="EC" id="5.6.2.4"/>
    </reaction>
</comment>
<evidence type="ECO:0000259" key="14">
    <source>
        <dbReference type="PROSITE" id="PS51217"/>
    </source>
</evidence>
<dbReference type="InterPro" id="IPR027417">
    <property type="entry name" value="P-loop_NTPase"/>
</dbReference>
<protein>
    <recommendedName>
        <fullName evidence="9">DNA 3'-5' helicase</fullName>
        <ecNumber evidence="9">5.6.2.4</ecNumber>
    </recommendedName>
    <alternativeName>
        <fullName evidence="10">DNA 3'-5' helicase II</fullName>
    </alternativeName>
</protein>
<name>A0A6V8MGA4_9BACT</name>
<dbReference type="GO" id="GO:0005829">
    <property type="term" value="C:cytosol"/>
    <property type="evidence" value="ECO:0007669"/>
    <property type="project" value="TreeGrafter"/>
</dbReference>
<keyword evidence="3 12" id="KW-0378">Hydrolase</keyword>
<dbReference type="GO" id="GO:0005524">
    <property type="term" value="F:ATP binding"/>
    <property type="evidence" value="ECO:0007669"/>
    <property type="project" value="UniProtKB-UniRule"/>
</dbReference>
<dbReference type="Gene3D" id="1.10.486.10">
    <property type="entry name" value="PCRA, domain 4"/>
    <property type="match status" value="1"/>
</dbReference>
<dbReference type="GO" id="GO:0009314">
    <property type="term" value="P:response to radiation"/>
    <property type="evidence" value="ECO:0007669"/>
    <property type="project" value="UniProtKB-ARBA"/>
</dbReference>
<evidence type="ECO:0000256" key="3">
    <source>
        <dbReference type="ARBA" id="ARBA00022801"/>
    </source>
</evidence>
<reference evidence="16" key="1">
    <citation type="submission" date="2020-06" db="EMBL/GenBank/DDBJ databases">
        <title>Draft genomic sequence of Geomonas sp. Red330.</title>
        <authorList>
            <person name="Itoh H."/>
            <person name="Zhenxing X."/>
            <person name="Ushijima N."/>
            <person name="Masuda Y."/>
            <person name="Shiratori Y."/>
            <person name="Senoo K."/>
        </authorList>
    </citation>
    <scope>NUCLEOTIDE SEQUENCE [LARGE SCALE GENOMIC DNA]</scope>
    <source>
        <strain evidence="16">Red330</strain>
    </source>
</reference>
<keyword evidence="2 12" id="KW-0547">Nucleotide-binding</keyword>
<evidence type="ECO:0000256" key="10">
    <source>
        <dbReference type="ARBA" id="ARBA00034923"/>
    </source>
</evidence>
<dbReference type="Gene3D" id="1.10.10.160">
    <property type="match status" value="1"/>
</dbReference>
<keyword evidence="16" id="KW-1185">Reference proteome</keyword>
<dbReference type="GO" id="GO:0043138">
    <property type="term" value="F:3'-5' DNA helicase activity"/>
    <property type="evidence" value="ECO:0007669"/>
    <property type="project" value="UniProtKB-EC"/>
</dbReference>
<dbReference type="GO" id="GO:0000725">
    <property type="term" value="P:recombinational repair"/>
    <property type="evidence" value="ECO:0007669"/>
    <property type="project" value="TreeGrafter"/>
</dbReference>
<evidence type="ECO:0000313" key="16">
    <source>
        <dbReference type="Proteomes" id="UP000556026"/>
    </source>
</evidence>
<dbReference type="Pfam" id="PF00580">
    <property type="entry name" value="UvrD-helicase"/>
    <property type="match status" value="1"/>
</dbReference>
<dbReference type="GO" id="GO:0003677">
    <property type="term" value="F:DNA binding"/>
    <property type="evidence" value="ECO:0007669"/>
    <property type="project" value="UniProtKB-KW"/>
</dbReference>
<comment type="catalytic activity">
    <reaction evidence="8">
        <text>Couples ATP hydrolysis with the unwinding of duplex DNA by translocating in the 3'-5' direction.</text>
        <dbReference type="EC" id="5.6.2.4"/>
    </reaction>
</comment>
<evidence type="ECO:0000256" key="4">
    <source>
        <dbReference type="ARBA" id="ARBA00022806"/>
    </source>
</evidence>
<evidence type="ECO:0000256" key="1">
    <source>
        <dbReference type="ARBA" id="ARBA00009922"/>
    </source>
</evidence>
<dbReference type="InterPro" id="IPR014016">
    <property type="entry name" value="UvrD-like_ATP-bd"/>
</dbReference>
<evidence type="ECO:0000256" key="7">
    <source>
        <dbReference type="ARBA" id="ARBA00023235"/>
    </source>
</evidence>
<feature type="domain" description="UvrD-like helicase C-terminal" evidence="14">
    <location>
        <begin position="298"/>
        <end position="573"/>
    </location>
</feature>
<feature type="domain" description="UvrD-like helicase ATP-binding" evidence="13">
    <location>
        <begin position="21"/>
        <end position="297"/>
    </location>
</feature>
<dbReference type="InterPro" id="IPR013986">
    <property type="entry name" value="DExx_box_DNA_helicase_dom_sf"/>
</dbReference>
<proteinExistence type="inferred from homology"/>
<organism evidence="15 16">
    <name type="scientific">Geomonas silvestris</name>
    <dbReference type="NCBI Taxonomy" id="2740184"/>
    <lineage>
        <taxon>Bacteria</taxon>
        <taxon>Pseudomonadati</taxon>
        <taxon>Thermodesulfobacteriota</taxon>
        <taxon>Desulfuromonadia</taxon>
        <taxon>Geobacterales</taxon>
        <taxon>Geobacteraceae</taxon>
        <taxon>Geomonas</taxon>
    </lineage>
</organism>
<keyword evidence="6" id="KW-0238">DNA-binding</keyword>
<dbReference type="GO" id="GO:0033202">
    <property type="term" value="C:DNA helicase complex"/>
    <property type="evidence" value="ECO:0007669"/>
    <property type="project" value="TreeGrafter"/>
</dbReference>
<evidence type="ECO:0000256" key="6">
    <source>
        <dbReference type="ARBA" id="ARBA00023125"/>
    </source>
</evidence>
<evidence type="ECO:0000256" key="9">
    <source>
        <dbReference type="ARBA" id="ARBA00034808"/>
    </source>
</evidence>
<evidence type="ECO:0000256" key="8">
    <source>
        <dbReference type="ARBA" id="ARBA00034617"/>
    </source>
</evidence>
<dbReference type="CDD" id="cd18807">
    <property type="entry name" value="SF1_C_UvrD"/>
    <property type="match status" value="1"/>
</dbReference>
<comment type="similarity">
    <text evidence="1">Belongs to the helicase family. UvrD subfamily.</text>
</comment>
<dbReference type="Gene3D" id="3.40.50.300">
    <property type="entry name" value="P-loop containing nucleotide triphosphate hydrolases"/>
    <property type="match status" value="2"/>
</dbReference>
<dbReference type="AlphaFoldDB" id="A0A6V8MGA4"/>
<sequence>MGAALPAPNPVQPKDPMNLLHNLNPPQKEAVLHGDGPMLVLAGAGSGKTRVIVHRIAYLIRERGVPAWQILAVTFTNKAAGEMRERVEQVLGSGELPFISTFHSSCARFLRQDIHHLGYDRKFAIYDDKDCERLLKECAATLNLDEKRYPVKSLSSAIDEFKNAGLTPDEVSTGTPWEATLARVYALYQERLKRCNALDFGDLLLVTVRLFTEHPVVLEKYRERYRYLLVDEYQDTNAVQYRLIQLLAGERQNLCVVGDDDQSIYGWRGADIRNILEFEKDFPNVKVVKLEQNYRSSKTILEAAWSVVEKNRGRKPKKLWTDNAAGESIVYRTLPNEWEEARLVCRETERYLSRGGALSGVAVFYRTNAQSRVIEDALVSSGIAYHMVGGVRFYARLEVKDILAYLKVLDNPSDDVALKRIINTPPRGIGNATVQRISDLAHEKGLSFYRAMLESVEGTLLATGARGKVKAFVDELRRYRGLADTLPLAELAAAVMQDSGYLLRLKEAKTEESQDRLANLQELVTAMQVFEQGEGEKGVAAFLEQVALVSDLEEEGEAKKSSVTLMTLHSAKGLEFPVVFMIGMEERLFPHVRALEDPVQMEEERRLCYVGMTRAKERLFLLNVKRRHIFGQEQANPPARFIRDIPAELLDTGDLFGVPAQGSGYGSGLGGGYGSGYGSGYGQRGGFEPVGGYHADEEEYRRPEAPAASQPSYAQPIHNLASIFEEELEPEFNEVRQVPEDEGDGVRLGMRVRHPQFGSGVIRKIEGEGDSQKVIVQFAVGYKKLLVRFAGLERD</sequence>
<dbReference type="FunFam" id="1.10.486.10:FF:000003">
    <property type="entry name" value="ATP-dependent DNA helicase"/>
    <property type="match status" value="1"/>
</dbReference>
<evidence type="ECO:0000313" key="15">
    <source>
        <dbReference type="EMBL" id="GFO59015.1"/>
    </source>
</evidence>
<dbReference type="FunFam" id="1.10.10.160:FF:000001">
    <property type="entry name" value="ATP-dependent DNA helicase"/>
    <property type="match status" value="1"/>
</dbReference>
<feature type="binding site" evidence="12">
    <location>
        <begin position="42"/>
        <end position="49"/>
    </location>
    <ligand>
        <name>ATP</name>
        <dbReference type="ChEBI" id="CHEBI:30616"/>
    </ligand>
</feature>
<evidence type="ECO:0000259" key="13">
    <source>
        <dbReference type="PROSITE" id="PS51198"/>
    </source>
</evidence>
<dbReference type="EMBL" id="BLXX01000003">
    <property type="protein sequence ID" value="GFO59015.1"/>
    <property type="molecule type" value="Genomic_DNA"/>
</dbReference>
<dbReference type="InterPro" id="IPR014017">
    <property type="entry name" value="DNA_helicase_UvrD-like_C"/>
</dbReference>